<dbReference type="InterPro" id="IPR050090">
    <property type="entry name" value="Tyrosine_recombinase_XerCD"/>
</dbReference>
<keyword evidence="2" id="KW-0238">DNA-binding</keyword>
<evidence type="ECO:0000256" key="1">
    <source>
        <dbReference type="ARBA" id="ARBA00008857"/>
    </source>
</evidence>
<dbReference type="OrthoDB" id="1493636at2"/>
<keyword evidence="3" id="KW-0233">DNA recombination</keyword>
<dbReference type="PANTHER" id="PTHR30349">
    <property type="entry name" value="PHAGE INTEGRASE-RELATED"/>
    <property type="match status" value="1"/>
</dbReference>
<proteinExistence type="inferred from homology"/>
<dbReference type="Gene3D" id="1.10.443.10">
    <property type="entry name" value="Intergrase catalytic core"/>
    <property type="match status" value="1"/>
</dbReference>
<gene>
    <name evidence="5" type="ORF">SAMN05444349_14118</name>
</gene>
<dbReference type="InterPro" id="IPR002104">
    <property type="entry name" value="Integrase_catalytic"/>
</dbReference>
<dbReference type="InterPro" id="IPR025269">
    <property type="entry name" value="SAM-like_dom"/>
</dbReference>
<dbReference type="Gene3D" id="1.10.150.130">
    <property type="match status" value="1"/>
</dbReference>
<evidence type="ECO:0000256" key="2">
    <source>
        <dbReference type="ARBA" id="ARBA00023125"/>
    </source>
</evidence>
<comment type="similarity">
    <text evidence="1">Belongs to the 'phage' integrase family.</text>
</comment>
<feature type="domain" description="Tyr recombinase" evidence="4">
    <location>
        <begin position="228"/>
        <end position="417"/>
    </location>
</feature>
<dbReference type="InterPro" id="IPR011010">
    <property type="entry name" value="DNA_brk_join_enz"/>
</dbReference>
<evidence type="ECO:0000313" key="5">
    <source>
        <dbReference type="EMBL" id="SHF86479.1"/>
    </source>
</evidence>
<dbReference type="SUPFAM" id="SSF56349">
    <property type="entry name" value="DNA breaking-rejoining enzymes"/>
    <property type="match status" value="1"/>
</dbReference>
<dbReference type="Proteomes" id="UP000184436">
    <property type="component" value="Unassembled WGS sequence"/>
</dbReference>
<dbReference type="PROSITE" id="PS51898">
    <property type="entry name" value="TYR_RECOMBINASE"/>
    <property type="match status" value="1"/>
</dbReference>
<dbReference type="Pfam" id="PF13102">
    <property type="entry name" value="Phage_int_SAM_5"/>
    <property type="match status" value="1"/>
</dbReference>
<dbReference type="GO" id="GO:0015074">
    <property type="term" value="P:DNA integration"/>
    <property type="evidence" value="ECO:0007669"/>
    <property type="project" value="InterPro"/>
</dbReference>
<reference evidence="5 6" key="1">
    <citation type="submission" date="2016-11" db="EMBL/GenBank/DDBJ databases">
        <authorList>
            <person name="Jaros S."/>
            <person name="Januszkiewicz K."/>
            <person name="Wedrychowicz H."/>
        </authorList>
    </citation>
    <scope>NUCLEOTIDE SEQUENCE [LARGE SCALE GENOMIC DNA]</scope>
    <source>
        <strain evidence="5 6">DSM 26883</strain>
    </source>
</reference>
<dbReference type="GO" id="GO:0003677">
    <property type="term" value="F:DNA binding"/>
    <property type="evidence" value="ECO:0007669"/>
    <property type="project" value="UniProtKB-KW"/>
</dbReference>
<dbReference type="InterPro" id="IPR013762">
    <property type="entry name" value="Integrase-like_cat_sf"/>
</dbReference>
<dbReference type="CDD" id="cd01185">
    <property type="entry name" value="INTN1_C_like"/>
    <property type="match status" value="1"/>
</dbReference>
<sequence>MNIKRNCIFLLDKEKGKPDAKLRYRIKWNGNTVAFNIGYRIDIDKWIPDAQRCKNNTTNGPKKVHSSIINREIQRFEDISEEVFYMFEQENIIPSAEEFRKEMNIKLGKIVEKDKNFFDCYTEFIISEGKDKSWTEATYKKHRTIKKHMRNFAPKLEFSDLTEKGLQMLVDYLLNLKNEDTGEVKLRNTTIKKDINILKWFLRWATAKGYNKETSFIDFNPKLKIVPKKIIFLDWNELMKVYNTPIPESKNYLKRVKDKFLFCCFTSLRYSDMENLKWADVFDDYIEITSIKTNDPLKIELNKYSKEILGRYEKVDKYVFPRISNQKMNNYMKELGEICEINTMETIIYYQGNNRIEDTVPKYELLTTHTGRRTFICNAIMLGISPNIVMKWTGHADYNAMRPYIDIADRAKKEAMNLFNK</sequence>
<evidence type="ECO:0000256" key="3">
    <source>
        <dbReference type="ARBA" id="ARBA00023172"/>
    </source>
</evidence>
<dbReference type="PANTHER" id="PTHR30349:SF64">
    <property type="entry name" value="PROPHAGE INTEGRASE INTD-RELATED"/>
    <property type="match status" value="1"/>
</dbReference>
<evidence type="ECO:0000259" key="4">
    <source>
        <dbReference type="PROSITE" id="PS51898"/>
    </source>
</evidence>
<protein>
    <submittedName>
        <fullName evidence="5">Phage integrase family protein</fullName>
    </submittedName>
</protein>
<dbReference type="InterPro" id="IPR010998">
    <property type="entry name" value="Integrase_recombinase_N"/>
</dbReference>
<dbReference type="GO" id="GO:0006310">
    <property type="term" value="P:DNA recombination"/>
    <property type="evidence" value="ECO:0007669"/>
    <property type="project" value="UniProtKB-KW"/>
</dbReference>
<evidence type="ECO:0000313" key="6">
    <source>
        <dbReference type="Proteomes" id="UP000184436"/>
    </source>
</evidence>
<name>A0A1M5F4L3_9BACE</name>
<keyword evidence="6" id="KW-1185">Reference proteome</keyword>
<accession>A0A1M5F4L3</accession>
<dbReference type="AlphaFoldDB" id="A0A1M5F4L3"/>
<dbReference type="STRING" id="871325.SAMN05444349_14118"/>
<dbReference type="Pfam" id="PF00589">
    <property type="entry name" value="Phage_integrase"/>
    <property type="match status" value="1"/>
</dbReference>
<dbReference type="EMBL" id="FQVD01000041">
    <property type="protein sequence ID" value="SHF86479.1"/>
    <property type="molecule type" value="Genomic_DNA"/>
</dbReference>
<organism evidence="5 6">
    <name type="scientific">Bacteroides faecichinchillae</name>
    <dbReference type="NCBI Taxonomy" id="871325"/>
    <lineage>
        <taxon>Bacteria</taxon>
        <taxon>Pseudomonadati</taxon>
        <taxon>Bacteroidota</taxon>
        <taxon>Bacteroidia</taxon>
        <taxon>Bacteroidales</taxon>
        <taxon>Bacteroidaceae</taxon>
        <taxon>Bacteroides</taxon>
    </lineage>
</organism>